<dbReference type="EMBL" id="GL349164">
    <property type="protein sequence ID" value="EFH38578.1"/>
    <property type="molecule type" value="Genomic_DNA"/>
</dbReference>
<sequence>MDKFTGEQDLPHTTNNQTPATPMSSMLQLLEIPEHTFARDAAPVIDDTDLEGNVYYFK</sequence>
<evidence type="ECO:0000313" key="2">
    <source>
        <dbReference type="EMBL" id="EFH38578.1"/>
    </source>
</evidence>
<feature type="region of interest" description="Disordered" evidence="1">
    <location>
        <begin position="1"/>
        <end position="23"/>
    </location>
</feature>
<name>D7MY04_ARALL</name>
<proteinExistence type="predicted"/>
<dbReference type="Proteomes" id="UP000008694">
    <property type="component" value="Unassembled WGS sequence"/>
</dbReference>
<accession>D7MY04</accession>
<dbReference type="AlphaFoldDB" id="D7MY04"/>
<reference evidence="3" key="1">
    <citation type="journal article" date="2011" name="Nat. Genet.">
        <title>The Arabidopsis lyrata genome sequence and the basis of rapid genome size change.</title>
        <authorList>
            <person name="Hu T.T."/>
            <person name="Pattyn P."/>
            <person name="Bakker E.G."/>
            <person name="Cao J."/>
            <person name="Cheng J.-F."/>
            <person name="Clark R.M."/>
            <person name="Fahlgren N."/>
            <person name="Fawcett J.A."/>
            <person name="Grimwood J."/>
            <person name="Gundlach H."/>
            <person name="Haberer G."/>
            <person name="Hollister J.D."/>
            <person name="Ossowski S."/>
            <person name="Ottilar R.P."/>
            <person name="Salamov A.A."/>
            <person name="Schneeberger K."/>
            <person name="Spannagl M."/>
            <person name="Wang X."/>
            <person name="Yang L."/>
            <person name="Nasrallah M.E."/>
            <person name="Bergelson J."/>
            <person name="Carrington J.C."/>
            <person name="Gaut B.S."/>
            <person name="Schmutz J."/>
            <person name="Mayer K.F.X."/>
            <person name="Van de Peer Y."/>
            <person name="Grigoriev I.V."/>
            <person name="Nordborg M."/>
            <person name="Weigel D."/>
            <person name="Guo Y.-L."/>
        </authorList>
    </citation>
    <scope>NUCLEOTIDE SEQUENCE [LARGE SCALE GENOMIC DNA]</scope>
    <source>
        <strain evidence="3">cv. MN47</strain>
    </source>
</reference>
<protein>
    <submittedName>
        <fullName evidence="2">Predicted protein</fullName>
    </submittedName>
</protein>
<gene>
    <name evidence="2" type="ORF">ARALYDRAFT_920902</name>
</gene>
<dbReference type="Gramene" id="scaffold_70400001.1">
    <property type="protein sequence ID" value="scaffold_70400001.1"/>
    <property type="gene ID" value="scaffold_70400001.1"/>
</dbReference>
<keyword evidence="3" id="KW-1185">Reference proteome</keyword>
<organism evidence="3">
    <name type="scientific">Arabidopsis lyrata subsp. lyrata</name>
    <name type="common">Lyre-leaved rock-cress</name>
    <dbReference type="NCBI Taxonomy" id="81972"/>
    <lineage>
        <taxon>Eukaryota</taxon>
        <taxon>Viridiplantae</taxon>
        <taxon>Streptophyta</taxon>
        <taxon>Embryophyta</taxon>
        <taxon>Tracheophyta</taxon>
        <taxon>Spermatophyta</taxon>
        <taxon>Magnoliopsida</taxon>
        <taxon>eudicotyledons</taxon>
        <taxon>Gunneridae</taxon>
        <taxon>Pentapetalae</taxon>
        <taxon>rosids</taxon>
        <taxon>malvids</taxon>
        <taxon>Brassicales</taxon>
        <taxon>Brassicaceae</taxon>
        <taxon>Camelineae</taxon>
        <taxon>Arabidopsis</taxon>
    </lineage>
</organism>
<evidence type="ECO:0000313" key="3">
    <source>
        <dbReference type="Proteomes" id="UP000008694"/>
    </source>
</evidence>
<feature type="compositionally biased region" description="Basic and acidic residues" evidence="1">
    <location>
        <begin position="1"/>
        <end position="10"/>
    </location>
</feature>
<evidence type="ECO:0000256" key="1">
    <source>
        <dbReference type="SAM" id="MobiDB-lite"/>
    </source>
</evidence>
<feature type="compositionally biased region" description="Polar residues" evidence="1">
    <location>
        <begin position="11"/>
        <end position="23"/>
    </location>
</feature>
<dbReference type="HOGENOM" id="CLU_2981775_0_0_1"/>